<keyword evidence="1" id="KW-0732">Signal</keyword>
<sequence>MKKFFTSIAILLLSLTSLYAQDKKGPSAEELAKANNPLADLVAFNIQHYARPALNETTGGAANSTWMRFAMPTGRVLWRLSAPLETRFINNETTNFSKSGLGDIDLTAFYLGVMKPKITFGFGPSASFNTASDAALGSGKNTLGAAAVVYAIASPQFQYGGLVTWRTDIGGDPSRDGVNLLAVQPFYFWQLGKGLYFRGAPIMTFDMETGNYAVPIGLGMGKVVKLDKTVLNFFVEPQPSVIVHGAGQPTFQVYGGLNMQF</sequence>
<dbReference type="Proteomes" id="UP000576082">
    <property type="component" value="Unassembled WGS sequence"/>
</dbReference>
<feature type="chain" id="PRO_5031189439" description="Transporter" evidence="1">
    <location>
        <begin position="21"/>
        <end position="261"/>
    </location>
</feature>
<proteinExistence type="predicted"/>
<protein>
    <recommendedName>
        <fullName evidence="4">Transporter</fullName>
    </recommendedName>
</protein>
<accession>A0A7X9NYS3</accession>
<dbReference type="AlphaFoldDB" id="A0A7X9NYS3"/>
<dbReference type="EMBL" id="JABANE010000001">
    <property type="protein sequence ID" value="NME66396.1"/>
    <property type="molecule type" value="Genomic_DNA"/>
</dbReference>
<evidence type="ECO:0008006" key="4">
    <source>
        <dbReference type="Google" id="ProtNLM"/>
    </source>
</evidence>
<feature type="signal peptide" evidence="1">
    <location>
        <begin position="1"/>
        <end position="20"/>
    </location>
</feature>
<dbReference type="RefSeq" id="WP_169654168.1">
    <property type="nucleotide sequence ID" value="NZ_JABANE010000001.1"/>
</dbReference>
<name>A0A7X9NYS3_9BACT</name>
<organism evidence="2 3">
    <name type="scientific">Flammeovirga aprica JL-4</name>
    <dbReference type="NCBI Taxonomy" id="694437"/>
    <lineage>
        <taxon>Bacteria</taxon>
        <taxon>Pseudomonadati</taxon>
        <taxon>Bacteroidota</taxon>
        <taxon>Cytophagia</taxon>
        <taxon>Cytophagales</taxon>
        <taxon>Flammeovirgaceae</taxon>
        <taxon>Flammeovirga</taxon>
    </lineage>
</organism>
<comment type="caution">
    <text evidence="2">The sequence shown here is derived from an EMBL/GenBank/DDBJ whole genome shotgun (WGS) entry which is preliminary data.</text>
</comment>
<reference evidence="2 3" key="1">
    <citation type="submission" date="2020-04" db="EMBL/GenBank/DDBJ databases">
        <title>Flammeovirga sp. SR4, a novel species isolated from seawater.</title>
        <authorList>
            <person name="Wang X."/>
        </authorList>
    </citation>
    <scope>NUCLEOTIDE SEQUENCE [LARGE SCALE GENOMIC DNA]</scope>
    <source>
        <strain evidence="2 3">ATCC 23126</strain>
    </source>
</reference>
<gene>
    <name evidence="2" type="ORF">HHU12_00320</name>
</gene>
<evidence type="ECO:0000256" key="1">
    <source>
        <dbReference type="SAM" id="SignalP"/>
    </source>
</evidence>
<keyword evidence="3" id="KW-1185">Reference proteome</keyword>
<evidence type="ECO:0000313" key="2">
    <source>
        <dbReference type="EMBL" id="NME66396.1"/>
    </source>
</evidence>
<evidence type="ECO:0000313" key="3">
    <source>
        <dbReference type="Proteomes" id="UP000576082"/>
    </source>
</evidence>